<name>A0A0V1B1J6_TRISP</name>
<dbReference type="AlphaFoldDB" id="A0A0V1B1J6"/>
<evidence type="ECO:0000313" key="2">
    <source>
        <dbReference type="Proteomes" id="UP000054776"/>
    </source>
</evidence>
<protein>
    <submittedName>
        <fullName evidence="1">Uncharacterized protein</fullName>
    </submittedName>
</protein>
<gene>
    <name evidence="1" type="ORF">T01_13909</name>
</gene>
<organism evidence="1 2">
    <name type="scientific">Trichinella spiralis</name>
    <name type="common">Trichina worm</name>
    <dbReference type="NCBI Taxonomy" id="6334"/>
    <lineage>
        <taxon>Eukaryota</taxon>
        <taxon>Metazoa</taxon>
        <taxon>Ecdysozoa</taxon>
        <taxon>Nematoda</taxon>
        <taxon>Enoplea</taxon>
        <taxon>Dorylaimia</taxon>
        <taxon>Trichinellida</taxon>
        <taxon>Trichinellidae</taxon>
        <taxon>Trichinella</taxon>
    </lineage>
</organism>
<accession>A0A0V1B1J6</accession>
<keyword evidence="2" id="KW-1185">Reference proteome</keyword>
<comment type="caution">
    <text evidence="1">The sequence shown here is derived from an EMBL/GenBank/DDBJ whole genome shotgun (WGS) entry which is preliminary data.</text>
</comment>
<proteinExistence type="predicted"/>
<reference evidence="1 2" key="1">
    <citation type="submission" date="2015-01" db="EMBL/GenBank/DDBJ databases">
        <title>Evolution of Trichinella species and genotypes.</title>
        <authorList>
            <person name="Korhonen P.K."/>
            <person name="Edoardo P."/>
            <person name="Giuseppe L.R."/>
            <person name="Gasser R.B."/>
        </authorList>
    </citation>
    <scope>NUCLEOTIDE SEQUENCE [LARGE SCALE GENOMIC DNA]</scope>
    <source>
        <strain evidence="1">ISS3</strain>
    </source>
</reference>
<dbReference type="InParanoid" id="A0A0V1B1J6"/>
<evidence type="ECO:0000313" key="1">
    <source>
        <dbReference type="EMBL" id="KRY30866.1"/>
    </source>
</evidence>
<sequence>MWLTAHLSDVADPPAGMRRLPKFPCRLRVTSERQCFVASHDTRAIAYEPIQIESTFFEQTPRLLRQLLRLLDAVATEDVVVDISVRGDQSGRLVTRMLTLLSMRPDSLYSEERRARTYMRPFLPDEDPPADTSFRCLPVVQPRSDENAAGFPSVRRGDSVRTPTDRSARFLGAPLIRRTLFDISAFPWCPTGTPRVEAGTTFSPACLMPVLPQPIRYQGPTV</sequence>
<dbReference type="Proteomes" id="UP000054776">
    <property type="component" value="Unassembled WGS sequence"/>
</dbReference>
<dbReference type="EMBL" id="JYDH01000130">
    <property type="protein sequence ID" value="KRY30866.1"/>
    <property type="molecule type" value="Genomic_DNA"/>
</dbReference>